<dbReference type="GO" id="GO:0003677">
    <property type="term" value="F:DNA binding"/>
    <property type="evidence" value="ECO:0007669"/>
    <property type="project" value="UniProtKB-KW"/>
</dbReference>
<accession>A0A4R2CIL8</accession>
<dbReference type="Gene3D" id="3.40.640.10">
    <property type="entry name" value="Type I PLP-dependent aspartate aminotransferase-like (Major domain)"/>
    <property type="match status" value="1"/>
</dbReference>
<protein>
    <submittedName>
        <fullName evidence="8">GntR family transcriptional regulator</fullName>
    </submittedName>
</protein>
<keyword evidence="9" id="KW-1185">Reference proteome</keyword>
<comment type="similarity">
    <text evidence="1">In the C-terminal section; belongs to the class-I pyridoxal-phosphate-dependent aminotransferase family.</text>
</comment>
<evidence type="ECO:0000259" key="7">
    <source>
        <dbReference type="PROSITE" id="PS50949"/>
    </source>
</evidence>
<dbReference type="Pfam" id="PF00155">
    <property type="entry name" value="Aminotran_1_2"/>
    <property type="match status" value="1"/>
</dbReference>
<dbReference type="PANTHER" id="PTHR46577">
    <property type="entry name" value="HTH-TYPE TRANSCRIPTIONAL REGULATORY PROTEIN GABR"/>
    <property type="match status" value="1"/>
</dbReference>
<reference evidence="8 9" key="1">
    <citation type="submission" date="2019-03" db="EMBL/GenBank/DDBJ databases">
        <title>Genomic Encyclopedia of Type Strains, Phase IV (KMG-IV): sequencing the most valuable type-strain genomes for metagenomic binning, comparative biology and taxonomic classification.</title>
        <authorList>
            <person name="Goeker M."/>
        </authorList>
    </citation>
    <scope>NUCLEOTIDE SEQUENCE [LARGE SCALE GENOMIC DNA]</scope>
    <source>
        <strain evidence="8 9">DSM 18401</strain>
    </source>
</reference>
<dbReference type="GO" id="GO:0030170">
    <property type="term" value="F:pyridoxal phosphate binding"/>
    <property type="evidence" value="ECO:0007669"/>
    <property type="project" value="InterPro"/>
</dbReference>
<evidence type="ECO:0000313" key="8">
    <source>
        <dbReference type="EMBL" id="TCN38959.1"/>
    </source>
</evidence>
<dbReference type="SUPFAM" id="SSF46785">
    <property type="entry name" value="Winged helix' DNA-binding domain"/>
    <property type="match status" value="1"/>
</dbReference>
<evidence type="ECO:0000256" key="1">
    <source>
        <dbReference type="ARBA" id="ARBA00005384"/>
    </source>
</evidence>
<feature type="domain" description="HTH gntR-type" evidence="7">
    <location>
        <begin position="21"/>
        <end position="89"/>
    </location>
</feature>
<sequence length="506" mass="54815">MVKYPGGALLPTLQFDRSSRTPISAQLCSALRDMILSGRLQPGERLPSSRTLAKDHGVSRTTAISVYEQLAAEGLIRSSIGAGAYVTDTLRDGRPARTPESPAGDEIRSPPRLAQLSADASEHYFPRLAHPENPRPFITGIPAFDEFPMALWASMVARYWRQPRNLLLGYPPAEGLTELRRAVAMHLRANRGIICEPEQVFIFNGAQDAFNRIGNTLLDPGDAVWIENPGAIGARNSLISSGARLVPLSIDEEGINVAEGLEIAPDFRLAFVTPAHQHPLGVTMSLQRRFELLRAAERAGAWIIEDDYVGEFHYAGHPPPTLKSVDTSGRVIYVGSFSKTLFAALRLGYVVAPPGLVDIFYRIAGATLQGSPASLQSVVASFIECGHFASHIRRMRRVYAERLQALLDGAARHMAGLLDVAPTETGFHTVGSLAEGLDELAVARRAAERNVLVSPIGRFAITPVRQRGLVLGFSSAPPRMIASAAETLGAVLKDMRKAKGRSRISA</sequence>
<evidence type="ECO:0000256" key="6">
    <source>
        <dbReference type="SAM" id="MobiDB-lite"/>
    </source>
</evidence>
<dbReference type="RefSeq" id="WP_133035849.1">
    <property type="nucleotide sequence ID" value="NZ_BAABEI010000012.1"/>
</dbReference>
<dbReference type="InterPro" id="IPR004839">
    <property type="entry name" value="Aminotransferase_I/II_large"/>
</dbReference>
<dbReference type="PROSITE" id="PS50949">
    <property type="entry name" value="HTH_GNTR"/>
    <property type="match status" value="1"/>
</dbReference>
<dbReference type="InterPro" id="IPR036390">
    <property type="entry name" value="WH_DNA-bd_sf"/>
</dbReference>
<proteinExistence type="inferred from homology"/>
<dbReference type="PRINTS" id="PR00035">
    <property type="entry name" value="HTHGNTR"/>
</dbReference>
<keyword evidence="3" id="KW-0805">Transcription regulation</keyword>
<evidence type="ECO:0000313" key="9">
    <source>
        <dbReference type="Proteomes" id="UP000295351"/>
    </source>
</evidence>
<dbReference type="Gene3D" id="1.10.10.10">
    <property type="entry name" value="Winged helix-like DNA-binding domain superfamily/Winged helix DNA-binding domain"/>
    <property type="match status" value="1"/>
</dbReference>
<dbReference type="SMART" id="SM00345">
    <property type="entry name" value="HTH_GNTR"/>
    <property type="match status" value="1"/>
</dbReference>
<dbReference type="InterPro" id="IPR015424">
    <property type="entry name" value="PyrdxlP-dep_Trfase"/>
</dbReference>
<evidence type="ECO:0000256" key="2">
    <source>
        <dbReference type="ARBA" id="ARBA00022898"/>
    </source>
</evidence>
<keyword evidence="2" id="KW-0663">Pyridoxal phosphate</keyword>
<name>A0A4R2CIL8_SHIGR</name>
<keyword evidence="4" id="KW-0238">DNA-binding</keyword>
<dbReference type="Pfam" id="PF00392">
    <property type="entry name" value="GntR"/>
    <property type="match status" value="1"/>
</dbReference>
<organism evidence="8 9">
    <name type="scientific">Shinella granuli</name>
    <dbReference type="NCBI Taxonomy" id="323621"/>
    <lineage>
        <taxon>Bacteria</taxon>
        <taxon>Pseudomonadati</taxon>
        <taxon>Pseudomonadota</taxon>
        <taxon>Alphaproteobacteria</taxon>
        <taxon>Hyphomicrobiales</taxon>
        <taxon>Rhizobiaceae</taxon>
        <taxon>Shinella</taxon>
    </lineage>
</organism>
<dbReference type="AlphaFoldDB" id="A0A4R2CIL8"/>
<feature type="region of interest" description="Disordered" evidence="6">
    <location>
        <begin position="90"/>
        <end position="109"/>
    </location>
</feature>
<dbReference type="InterPro" id="IPR000524">
    <property type="entry name" value="Tscrpt_reg_HTH_GntR"/>
</dbReference>
<evidence type="ECO:0000256" key="4">
    <source>
        <dbReference type="ARBA" id="ARBA00023125"/>
    </source>
</evidence>
<dbReference type="CDD" id="cd07377">
    <property type="entry name" value="WHTH_GntR"/>
    <property type="match status" value="1"/>
</dbReference>
<dbReference type="PANTHER" id="PTHR46577:SF1">
    <property type="entry name" value="HTH-TYPE TRANSCRIPTIONAL REGULATORY PROTEIN GABR"/>
    <property type="match status" value="1"/>
</dbReference>
<dbReference type="InterPro" id="IPR015421">
    <property type="entry name" value="PyrdxlP-dep_Trfase_major"/>
</dbReference>
<dbReference type="SUPFAM" id="SSF53383">
    <property type="entry name" value="PLP-dependent transferases"/>
    <property type="match status" value="1"/>
</dbReference>
<dbReference type="GO" id="GO:0003700">
    <property type="term" value="F:DNA-binding transcription factor activity"/>
    <property type="evidence" value="ECO:0007669"/>
    <property type="project" value="InterPro"/>
</dbReference>
<dbReference type="Proteomes" id="UP000295351">
    <property type="component" value="Unassembled WGS sequence"/>
</dbReference>
<dbReference type="InterPro" id="IPR051446">
    <property type="entry name" value="HTH_trans_reg/aminotransferase"/>
</dbReference>
<dbReference type="CDD" id="cd00609">
    <property type="entry name" value="AAT_like"/>
    <property type="match status" value="1"/>
</dbReference>
<comment type="caution">
    <text evidence="8">The sequence shown here is derived from an EMBL/GenBank/DDBJ whole genome shotgun (WGS) entry which is preliminary data.</text>
</comment>
<gene>
    <name evidence="8" type="ORF">EV665_11845</name>
</gene>
<evidence type="ECO:0000256" key="3">
    <source>
        <dbReference type="ARBA" id="ARBA00023015"/>
    </source>
</evidence>
<dbReference type="InterPro" id="IPR036388">
    <property type="entry name" value="WH-like_DNA-bd_sf"/>
</dbReference>
<evidence type="ECO:0000256" key="5">
    <source>
        <dbReference type="ARBA" id="ARBA00023163"/>
    </source>
</evidence>
<dbReference type="EMBL" id="SLVX01000018">
    <property type="protein sequence ID" value="TCN38959.1"/>
    <property type="molecule type" value="Genomic_DNA"/>
</dbReference>
<keyword evidence="5" id="KW-0804">Transcription</keyword>